<sequence length="141" mass="15974">MEEPTISAMMEAYSLDAVDYAKSHFDITLDFTESSVEKVELIVSKLYDSIPRSFLSKLFYDSPSDDEIETISKVLGAYIGEVFIQEHGGAWGYNEQLLTLGIQSGDNWLFPCTKVFKRLTKGEEDSLICFYEIAKKQSWGS</sequence>
<reference evidence="2" key="1">
    <citation type="journal article" date="2019" name="Int. J. Syst. Evol. Microbiol.">
        <title>The Global Catalogue of Microorganisms (GCM) 10K type strain sequencing project: providing services to taxonomists for standard genome sequencing and annotation.</title>
        <authorList>
            <consortium name="The Broad Institute Genomics Platform"/>
            <consortium name="The Broad Institute Genome Sequencing Center for Infectious Disease"/>
            <person name="Wu L."/>
            <person name="Ma J."/>
        </authorList>
    </citation>
    <scope>NUCLEOTIDE SEQUENCE [LARGE SCALE GENOMIC DNA]</scope>
    <source>
        <strain evidence="2">CGMCC 1.15394</strain>
    </source>
</reference>
<name>A0ABQ1TBR7_9GAMM</name>
<evidence type="ECO:0008006" key="3">
    <source>
        <dbReference type="Google" id="ProtNLM"/>
    </source>
</evidence>
<proteinExistence type="predicted"/>
<dbReference type="EMBL" id="BMIT01000004">
    <property type="protein sequence ID" value="GGE89644.1"/>
    <property type="molecule type" value="Genomic_DNA"/>
</dbReference>
<evidence type="ECO:0000313" key="1">
    <source>
        <dbReference type="EMBL" id="GGE89644.1"/>
    </source>
</evidence>
<keyword evidence="2" id="KW-1185">Reference proteome</keyword>
<protein>
    <recommendedName>
        <fullName evidence="3">DUF3806 domain-containing protein</fullName>
    </recommendedName>
</protein>
<dbReference type="RefSeq" id="WP_188727918.1">
    <property type="nucleotide sequence ID" value="NZ_BMIT01000004.1"/>
</dbReference>
<comment type="caution">
    <text evidence="1">The sequence shown here is derived from an EMBL/GenBank/DDBJ whole genome shotgun (WGS) entry which is preliminary data.</text>
</comment>
<gene>
    <name evidence="1" type="ORF">GCM10008027_13170</name>
</gene>
<organism evidence="1 2">
    <name type="scientific">Pseudoalteromonas gelatinilytica</name>
    <dbReference type="NCBI Taxonomy" id="1703256"/>
    <lineage>
        <taxon>Bacteria</taxon>
        <taxon>Pseudomonadati</taxon>
        <taxon>Pseudomonadota</taxon>
        <taxon>Gammaproteobacteria</taxon>
        <taxon>Alteromonadales</taxon>
        <taxon>Pseudoalteromonadaceae</taxon>
        <taxon>Pseudoalteromonas</taxon>
    </lineage>
</organism>
<accession>A0ABQ1TBR7</accession>
<dbReference type="Proteomes" id="UP000638462">
    <property type="component" value="Unassembled WGS sequence"/>
</dbReference>
<evidence type="ECO:0000313" key="2">
    <source>
        <dbReference type="Proteomes" id="UP000638462"/>
    </source>
</evidence>